<dbReference type="SUPFAM" id="SSF116907">
    <property type="entry name" value="Hook domain"/>
    <property type="match status" value="1"/>
</dbReference>
<gene>
    <name evidence="7" type="ORF">UCRPC4_g00346</name>
</gene>
<sequence length="639" mass="72642">MASVNAVSSALFEWVASFHLRRGVRSAEDLNDGILIWDILRDIDPNFFTGNLPETDPTDLWVPRWQNLKYVHKLLTSFLAEICGHPSPNIGGTIDLQAIAQEQSARDLNLLLKLVLLAAISSERAEEYVMRMPQLSISTQSVLKDIITEVRQDGYDAPSAVESAPNFTTDGAQDLELAFEERVGKIIADNDKLQNEKKELQDLLDSMHERYAQLQEKHDSIQRELEDSQERLLHLRSGADSRVGREEARSKEQEHMIASLESKHASAQEQIENLRRQNETLRLKNENAQKLQDDFDEIKIERDHLLRKANAAEKYKQKLQQGQDWEKQNQLLQTQIDELKRQLKQSDSSHLTSADMEREIDEYKRMLPRIEQDRHELSEMKKQLEYDNHVLLAKLEHATQQQARDAATIDALRERAGGSDGPGTPTTPRPSRGIPSFDDDDTIADTEALEKPDFDSSVREAQDLEAQQEKILQEAKLISEKESAGLLEKLRSQFEEGGQFNQAAFDELQKEFADRIESSNKSTQRVIEYAKRQINVISNLRGELSSRPTVPTESRAPSPPPIQEPEKGSGDSVTLREENEKLHQELRLMASAWHNLSSRLQSPNVTIARGRGGTNAPDPISWLGRQRKEVDRVMLGGVR</sequence>
<feature type="compositionally biased region" description="Low complexity" evidence="5">
    <location>
        <begin position="422"/>
        <end position="436"/>
    </location>
</feature>
<dbReference type="GO" id="GO:0051959">
    <property type="term" value="F:dynein light intermediate chain binding"/>
    <property type="evidence" value="ECO:0007669"/>
    <property type="project" value="TreeGrafter"/>
</dbReference>
<dbReference type="CDD" id="cd22211">
    <property type="entry name" value="HkD_SF"/>
    <property type="match status" value="1"/>
</dbReference>
<evidence type="ECO:0000256" key="5">
    <source>
        <dbReference type="SAM" id="MobiDB-lite"/>
    </source>
</evidence>
<dbReference type="InterPro" id="IPR043936">
    <property type="entry name" value="HOOK_N"/>
</dbReference>
<dbReference type="Pfam" id="PF19047">
    <property type="entry name" value="HOOK_N"/>
    <property type="match status" value="1"/>
</dbReference>
<reference evidence="7 8" key="1">
    <citation type="submission" date="2015-05" db="EMBL/GenBank/DDBJ databases">
        <title>Distinctive expansion of gene families associated with plant cell wall degradation and secondary metabolism in the genomes of grapevine trunk pathogens.</title>
        <authorList>
            <person name="Lawrence D.P."/>
            <person name="Travadon R."/>
            <person name="Rolshausen P.E."/>
            <person name="Baumgartner K."/>
        </authorList>
    </citation>
    <scope>NUCLEOTIDE SEQUENCE [LARGE SCALE GENOMIC DNA]</scope>
    <source>
        <strain evidence="7">UCRPC4</strain>
    </source>
</reference>
<evidence type="ECO:0000256" key="3">
    <source>
        <dbReference type="ARBA" id="ARBA00023054"/>
    </source>
</evidence>
<dbReference type="GO" id="GO:0005737">
    <property type="term" value="C:cytoplasm"/>
    <property type="evidence" value="ECO:0007669"/>
    <property type="project" value="UniProtKB-SubCell"/>
</dbReference>
<feature type="compositionally biased region" description="Basic and acidic residues" evidence="5">
    <location>
        <begin position="564"/>
        <end position="574"/>
    </location>
</feature>
<dbReference type="GO" id="GO:0005815">
    <property type="term" value="C:microtubule organizing center"/>
    <property type="evidence" value="ECO:0007669"/>
    <property type="project" value="TreeGrafter"/>
</dbReference>
<dbReference type="GO" id="GO:0008017">
    <property type="term" value="F:microtubule binding"/>
    <property type="evidence" value="ECO:0007669"/>
    <property type="project" value="TreeGrafter"/>
</dbReference>
<protein>
    <submittedName>
        <fullName evidence="7">Putative m protein repeat protein</fullName>
    </submittedName>
</protein>
<dbReference type="EMBL" id="LCWF01000008">
    <property type="protein sequence ID" value="KKY28837.1"/>
    <property type="molecule type" value="Genomic_DNA"/>
</dbReference>
<evidence type="ECO:0000256" key="4">
    <source>
        <dbReference type="SAM" id="Coils"/>
    </source>
</evidence>
<feature type="coiled-coil region" evidence="4">
    <location>
        <begin position="183"/>
        <end position="380"/>
    </location>
</feature>
<keyword evidence="3 4" id="KW-0175">Coiled coil</keyword>
<feature type="region of interest" description="Disordered" evidence="5">
    <location>
        <begin position="540"/>
        <end position="574"/>
    </location>
</feature>
<comment type="caution">
    <text evidence="7">The sequence shown here is derived from an EMBL/GenBank/DDBJ whole genome shotgun (WGS) entry which is preliminary data.</text>
</comment>
<keyword evidence="8" id="KW-1185">Reference proteome</keyword>
<name>A0A0G2F229_PHACM</name>
<accession>A0A0G2F229</accession>
<evidence type="ECO:0000256" key="1">
    <source>
        <dbReference type="ARBA" id="ARBA00004496"/>
    </source>
</evidence>
<evidence type="ECO:0000313" key="7">
    <source>
        <dbReference type="EMBL" id="KKY28837.1"/>
    </source>
</evidence>
<dbReference type="Gene3D" id="1.10.418.10">
    <property type="entry name" value="Calponin-like domain"/>
    <property type="match status" value="1"/>
</dbReference>
<comment type="subcellular location">
    <subcellularLocation>
        <location evidence="1">Cytoplasm</location>
    </subcellularLocation>
</comment>
<feature type="region of interest" description="Disordered" evidence="5">
    <location>
        <begin position="414"/>
        <end position="441"/>
    </location>
</feature>
<proteinExistence type="predicted"/>
<dbReference type="InterPro" id="IPR036872">
    <property type="entry name" value="CH_dom_sf"/>
</dbReference>
<dbReference type="GO" id="GO:0031122">
    <property type="term" value="P:cytoplasmic microtubule organization"/>
    <property type="evidence" value="ECO:0007669"/>
    <property type="project" value="TreeGrafter"/>
</dbReference>
<dbReference type="Proteomes" id="UP000053317">
    <property type="component" value="Unassembled WGS sequence"/>
</dbReference>
<dbReference type="OrthoDB" id="2129491at2759"/>
<dbReference type="PANTHER" id="PTHR18947">
    <property type="entry name" value="HOOK PROTEINS"/>
    <property type="match status" value="1"/>
</dbReference>
<evidence type="ECO:0000259" key="6">
    <source>
        <dbReference type="Pfam" id="PF19047"/>
    </source>
</evidence>
<dbReference type="GO" id="GO:0030705">
    <property type="term" value="P:cytoskeleton-dependent intracellular transport"/>
    <property type="evidence" value="ECO:0007669"/>
    <property type="project" value="InterPro"/>
</dbReference>
<organism evidence="7 8">
    <name type="scientific">Phaeomoniella chlamydospora</name>
    <name type="common">Phaeoacremonium chlamydosporum</name>
    <dbReference type="NCBI Taxonomy" id="158046"/>
    <lineage>
        <taxon>Eukaryota</taxon>
        <taxon>Fungi</taxon>
        <taxon>Dikarya</taxon>
        <taxon>Ascomycota</taxon>
        <taxon>Pezizomycotina</taxon>
        <taxon>Eurotiomycetes</taxon>
        <taxon>Chaetothyriomycetidae</taxon>
        <taxon>Phaeomoniellales</taxon>
        <taxon>Phaeomoniellaceae</taxon>
        <taxon>Phaeomoniella</taxon>
    </lineage>
</organism>
<keyword evidence="2" id="KW-0963">Cytoplasm</keyword>
<reference evidence="7 8" key="2">
    <citation type="submission" date="2015-05" db="EMBL/GenBank/DDBJ databases">
        <authorList>
            <person name="Morales-Cruz A."/>
            <person name="Amrine K.C."/>
            <person name="Cantu D."/>
        </authorList>
    </citation>
    <scope>NUCLEOTIDE SEQUENCE [LARGE SCALE GENOMIC DNA]</scope>
    <source>
        <strain evidence="7">UCRPC4</strain>
    </source>
</reference>
<dbReference type="PANTHER" id="PTHR18947:SF28">
    <property type="entry name" value="GIRDIN, ISOFORM A"/>
    <property type="match status" value="1"/>
</dbReference>
<feature type="domain" description="HOOK N-terminal" evidence="6">
    <location>
        <begin position="9"/>
        <end position="147"/>
    </location>
</feature>
<evidence type="ECO:0000313" key="8">
    <source>
        <dbReference type="Proteomes" id="UP000053317"/>
    </source>
</evidence>
<evidence type="ECO:0000256" key="2">
    <source>
        <dbReference type="ARBA" id="ARBA00022490"/>
    </source>
</evidence>
<dbReference type="AlphaFoldDB" id="A0A0G2F229"/>